<evidence type="ECO:0000313" key="2">
    <source>
        <dbReference type="Proteomes" id="UP001233999"/>
    </source>
</evidence>
<dbReference type="AlphaFoldDB" id="A0AAD7ZFR8"/>
<gene>
    <name evidence="1" type="ORF">L9F63_004607</name>
</gene>
<accession>A0AAD7ZFR8</accession>
<dbReference type="EMBL" id="JASPKZ010008379">
    <property type="protein sequence ID" value="KAJ9579681.1"/>
    <property type="molecule type" value="Genomic_DNA"/>
</dbReference>
<sequence>MCTDNDTFKVWNMTNSTTNLLKMEVEPIGLFTVILTIIKTAWLRSRYREIQICSNVQIVGGLVTLHPYVAAQLLRQPKKLILSGLVYHITIS</sequence>
<name>A0AAD7ZFR8_DIPPU</name>
<keyword evidence="2" id="KW-1185">Reference proteome</keyword>
<comment type="caution">
    <text evidence="1">The sequence shown here is derived from an EMBL/GenBank/DDBJ whole genome shotgun (WGS) entry which is preliminary data.</text>
</comment>
<reference evidence="1" key="2">
    <citation type="submission" date="2023-05" db="EMBL/GenBank/DDBJ databases">
        <authorList>
            <person name="Fouks B."/>
        </authorList>
    </citation>
    <scope>NUCLEOTIDE SEQUENCE</scope>
    <source>
        <strain evidence="1">Stay&amp;Tobe</strain>
        <tissue evidence="1">Testes</tissue>
    </source>
</reference>
<evidence type="ECO:0000313" key="1">
    <source>
        <dbReference type="EMBL" id="KAJ9579681.1"/>
    </source>
</evidence>
<reference evidence="1" key="1">
    <citation type="journal article" date="2023" name="IScience">
        <title>Live-bearing cockroach genome reveals convergent evolutionary mechanisms linked to viviparity in insects and beyond.</title>
        <authorList>
            <person name="Fouks B."/>
            <person name="Harrison M.C."/>
            <person name="Mikhailova A.A."/>
            <person name="Marchal E."/>
            <person name="English S."/>
            <person name="Carruthers M."/>
            <person name="Jennings E.C."/>
            <person name="Chiamaka E.L."/>
            <person name="Frigard R.A."/>
            <person name="Pippel M."/>
            <person name="Attardo G.M."/>
            <person name="Benoit J.B."/>
            <person name="Bornberg-Bauer E."/>
            <person name="Tobe S.S."/>
        </authorList>
    </citation>
    <scope>NUCLEOTIDE SEQUENCE</scope>
    <source>
        <strain evidence="1">Stay&amp;Tobe</strain>
    </source>
</reference>
<organism evidence="1 2">
    <name type="scientific">Diploptera punctata</name>
    <name type="common">Pacific beetle cockroach</name>
    <dbReference type="NCBI Taxonomy" id="6984"/>
    <lineage>
        <taxon>Eukaryota</taxon>
        <taxon>Metazoa</taxon>
        <taxon>Ecdysozoa</taxon>
        <taxon>Arthropoda</taxon>
        <taxon>Hexapoda</taxon>
        <taxon>Insecta</taxon>
        <taxon>Pterygota</taxon>
        <taxon>Neoptera</taxon>
        <taxon>Polyneoptera</taxon>
        <taxon>Dictyoptera</taxon>
        <taxon>Blattodea</taxon>
        <taxon>Blaberoidea</taxon>
        <taxon>Blaberidae</taxon>
        <taxon>Diplopterinae</taxon>
        <taxon>Diploptera</taxon>
    </lineage>
</organism>
<proteinExistence type="predicted"/>
<protein>
    <submittedName>
        <fullName evidence="1">Uncharacterized protein</fullName>
    </submittedName>
</protein>
<dbReference type="Proteomes" id="UP001233999">
    <property type="component" value="Unassembled WGS sequence"/>
</dbReference>
<feature type="non-terminal residue" evidence="1">
    <location>
        <position position="92"/>
    </location>
</feature>